<proteinExistence type="predicted"/>
<comment type="caution">
    <text evidence="1">The sequence shown here is derived from an EMBL/GenBank/DDBJ whole genome shotgun (WGS) entry which is preliminary data.</text>
</comment>
<dbReference type="Proteomes" id="UP001153076">
    <property type="component" value="Unassembled WGS sequence"/>
</dbReference>
<keyword evidence="2" id="KW-1185">Reference proteome</keyword>
<evidence type="ECO:0000313" key="2">
    <source>
        <dbReference type="Proteomes" id="UP001153076"/>
    </source>
</evidence>
<evidence type="ECO:0000313" key="1">
    <source>
        <dbReference type="EMBL" id="KAJ8446199.1"/>
    </source>
</evidence>
<protein>
    <submittedName>
        <fullName evidence="1">Uncharacterized protein</fullName>
    </submittedName>
</protein>
<dbReference type="EMBL" id="JAKOGI010000058">
    <property type="protein sequence ID" value="KAJ8446199.1"/>
    <property type="molecule type" value="Genomic_DNA"/>
</dbReference>
<reference evidence="1" key="1">
    <citation type="submission" date="2022-04" db="EMBL/GenBank/DDBJ databases">
        <title>Carnegiea gigantea Genome sequencing and assembly v2.</title>
        <authorList>
            <person name="Copetti D."/>
            <person name="Sanderson M.J."/>
            <person name="Burquez A."/>
            <person name="Wojciechowski M.F."/>
        </authorList>
    </citation>
    <scope>NUCLEOTIDE SEQUENCE</scope>
    <source>
        <strain evidence="1">SGP5-SGP5p</strain>
        <tissue evidence="1">Aerial part</tissue>
    </source>
</reference>
<sequence>MESGFNQQTMGVCELRIPSSNEKEEQVHKHQQHRIPHDLLTDQILSRLPFKSLLRFWSVSNLGTLPSHLTDLLMPISNHAFSSPVWHHSMPIYPIDEWRRIGDDMYQHLFSWSTTADAIDGEPCGTGAYWDEFLCVMEGCLSKCVINMHDDIYFHMLRSPGVKDSAGTWTPAKTCYVLPTQILPLANKVLPEEEDG</sequence>
<organism evidence="1 2">
    <name type="scientific">Carnegiea gigantea</name>
    <dbReference type="NCBI Taxonomy" id="171969"/>
    <lineage>
        <taxon>Eukaryota</taxon>
        <taxon>Viridiplantae</taxon>
        <taxon>Streptophyta</taxon>
        <taxon>Embryophyta</taxon>
        <taxon>Tracheophyta</taxon>
        <taxon>Spermatophyta</taxon>
        <taxon>Magnoliopsida</taxon>
        <taxon>eudicotyledons</taxon>
        <taxon>Gunneridae</taxon>
        <taxon>Pentapetalae</taxon>
        <taxon>Caryophyllales</taxon>
        <taxon>Cactineae</taxon>
        <taxon>Cactaceae</taxon>
        <taxon>Cactoideae</taxon>
        <taxon>Echinocereeae</taxon>
        <taxon>Carnegiea</taxon>
    </lineage>
</organism>
<accession>A0A9Q1KNT3</accession>
<dbReference type="AlphaFoldDB" id="A0A9Q1KNT3"/>
<gene>
    <name evidence="1" type="ORF">Cgig2_015970</name>
</gene>
<name>A0A9Q1KNT3_9CARY</name>